<accession>H1XPX6</accession>
<reference evidence="2 5" key="2">
    <citation type="submission" date="2016-11" db="EMBL/GenBank/DDBJ databases">
        <title>Genomic analysis of Caldithrix abyssi and proposal of a novel bacterial phylum Caldithrichaeota.</title>
        <authorList>
            <person name="Kublanov I."/>
            <person name="Sigalova O."/>
            <person name="Gavrilov S."/>
            <person name="Lebedinsky A."/>
            <person name="Ivanova N."/>
            <person name="Daum C."/>
            <person name="Reddy T."/>
            <person name="Klenk H.P."/>
            <person name="Goker M."/>
            <person name="Reva O."/>
            <person name="Miroshnichenko M."/>
            <person name="Kyprides N."/>
            <person name="Woyke T."/>
            <person name="Gelfand M."/>
        </authorList>
    </citation>
    <scope>NUCLEOTIDE SEQUENCE [LARGE SCALE GENOMIC DNA]</scope>
    <source>
        <strain evidence="2 5">LF13</strain>
    </source>
</reference>
<dbReference type="AlphaFoldDB" id="H1XPX6"/>
<sequence>MNEKQALDLVKKVDEAKEELRVYDEEGDKVVKVSKKMQDKAWELHMRAQAHLFEAAKCLYQIKEEKLYLALGFSSFRAYYESVGMKKRTVFKELNLGQKLLNAEKVPTSAPSVHQNEGGDGVQEVPTSALEGLGKSKLIELARLSQEQFNAILSGEEIEVNGERLSLAEARKLSAKELAKRITRVQRDKEEVKTGVLRARVKQLEATLKLREEELKATEARLKRIEELEKKYEKVENDRRRKLELIGLAREYFKDFVKMIGKAEIKADDVFEVREEFFHLFSKVKTFWEKNEAQWAAVLTEFLEE</sequence>
<proteinExistence type="predicted"/>
<evidence type="ECO:0008006" key="6">
    <source>
        <dbReference type="Google" id="ProtNLM"/>
    </source>
</evidence>
<dbReference type="Proteomes" id="UP000004671">
    <property type="component" value="Chromosome"/>
</dbReference>
<evidence type="ECO:0000256" key="1">
    <source>
        <dbReference type="SAM" id="Coils"/>
    </source>
</evidence>
<protein>
    <recommendedName>
        <fullName evidence="6">DUF3102 domain-containing protein</fullName>
    </recommendedName>
</protein>
<keyword evidence="1" id="KW-0175">Coiled coil</keyword>
<evidence type="ECO:0000313" key="4">
    <source>
        <dbReference type="Proteomes" id="UP000004671"/>
    </source>
</evidence>
<dbReference type="Proteomes" id="UP000183868">
    <property type="component" value="Chromosome"/>
</dbReference>
<name>H1XPX6_CALAY</name>
<keyword evidence="4" id="KW-1185">Reference proteome</keyword>
<dbReference type="EMBL" id="CM001402">
    <property type="protein sequence ID" value="EHO41102.1"/>
    <property type="molecule type" value="Genomic_DNA"/>
</dbReference>
<feature type="coiled-coil region" evidence="1">
    <location>
        <begin position="201"/>
        <end position="245"/>
    </location>
</feature>
<evidence type="ECO:0000313" key="3">
    <source>
        <dbReference type="EMBL" id="EHO41102.1"/>
    </source>
</evidence>
<dbReference type="PaxDb" id="880073-Calab_1481"/>
<dbReference type="EMBL" id="CP018099">
    <property type="protein sequence ID" value="APF20369.1"/>
    <property type="molecule type" value="Genomic_DNA"/>
</dbReference>
<reference evidence="3 4" key="1">
    <citation type="submission" date="2011-09" db="EMBL/GenBank/DDBJ databases">
        <title>The permanent draft genome of Caldithrix abyssi DSM 13497.</title>
        <authorList>
            <consortium name="US DOE Joint Genome Institute (JGI-PGF)"/>
            <person name="Lucas S."/>
            <person name="Han J."/>
            <person name="Lapidus A."/>
            <person name="Bruce D."/>
            <person name="Goodwin L."/>
            <person name="Pitluck S."/>
            <person name="Peters L."/>
            <person name="Kyrpides N."/>
            <person name="Mavromatis K."/>
            <person name="Ivanova N."/>
            <person name="Mikhailova N."/>
            <person name="Chertkov O."/>
            <person name="Detter J.C."/>
            <person name="Tapia R."/>
            <person name="Han C."/>
            <person name="Land M."/>
            <person name="Hauser L."/>
            <person name="Markowitz V."/>
            <person name="Cheng J.-F."/>
            <person name="Hugenholtz P."/>
            <person name="Woyke T."/>
            <person name="Wu D."/>
            <person name="Spring S."/>
            <person name="Brambilla E."/>
            <person name="Klenk H.-P."/>
            <person name="Eisen J.A."/>
        </authorList>
    </citation>
    <scope>NUCLEOTIDE SEQUENCE [LARGE SCALE GENOMIC DNA]</scope>
    <source>
        <strain evidence="3 4">DSM 13497</strain>
    </source>
</reference>
<dbReference type="RefSeq" id="WP_006928199.1">
    <property type="nucleotide sequence ID" value="NZ_CM001402.1"/>
</dbReference>
<organism evidence="3 4">
    <name type="scientific">Caldithrix abyssi DSM 13497</name>
    <dbReference type="NCBI Taxonomy" id="880073"/>
    <lineage>
        <taxon>Bacteria</taxon>
        <taxon>Pseudomonadati</taxon>
        <taxon>Calditrichota</taxon>
        <taxon>Calditrichia</taxon>
        <taxon>Calditrichales</taxon>
        <taxon>Calditrichaceae</taxon>
        <taxon>Caldithrix</taxon>
    </lineage>
</organism>
<gene>
    <name evidence="2" type="ORF">Cabys_3623</name>
    <name evidence="3" type="ORF">Calab_1481</name>
</gene>
<dbReference type="HOGENOM" id="CLU_911146_0_0_0"/>
<dbReference type="InParanoid" id="H1XPX6"/>
<dbReference type="STRING" id="880073.Cabys_3623"/>
<evidence type="ECO:0000313" key="5">
    <source>
        <dbReference type="Proteomes" id="UP000183868"/>
    </source>
</evidence>
<evidence type="ECO:0000313" key="2">
    <source>
        <dbReference type="EMBL" id="APF20369.1"/>
    </source>
</evidence>
<dbReference type="KEGG" id="caby:Cabys_3623"/>